<accession>A0ABP0RDX4</accession>
<reference evidence="2 3" key="1">
    <citation type="submission" date="2024-02" db="EMBL/GenBank/DDBJ databases">
        <authorList>
            <person name="Chen Y."/>
            <person name="Shah S."/>
            <person name="Dougan E. K."/>
            <person name="Thang M."/>
            <person name="Chan C."/>
        </authorList>
    </citation>
    <scope>NUCLEOTIDE SEQUENCE [LARGE SCALE GENOMIC DNA]</scope>
</reference>
<organism evidence="2 3">
    <name type="scientific">Durusdinium trenchii</name>
    <dbReference type="NCBI Taxonomy" id="1381693"/>
    <lineage>
        <taxon>Eukaryota</taxon>
        <taxon>Sar</taxon>
        <taxon>Alveolata</taxon>
        <taxon>Dinophyceae</taxon>
        <taxon>Suessiales</taxon>
        <taxon>Symbiodiniaceae</taxon>
        <taxon>Durusdinium</taxon>
    </lineage>
</organism>
<feature type="compositionally biased region" description="Low complexity" evidence="1">
    <location>
        <begin position="417"/>
        <end position="426"/>
    </location>
</feature>
<dbReference type="Proteomes" id="UP001642484">
    <property type="component" value="Unassembled WGS sequence"/>
</dbReference>
<dbReference type="PANTHER" id="PTHR45740">
    <property type="entry name" value="POLY [ADP-RIBOSE] POLYMERASE"/>
    <property type="match status" value="1"/>
</dbReference>
<protein>
    <recommendedName>
        <fullName evidence="4">Poly [ADP-ribose] polymerase</fullName>
    </recommendedName>
</protein>
<feature type="compositionally biased region" description="Basic and acidic residues" evidence="1">
    <location>
        <begin position="347"/>
        <end position="377"/>
    </location>
</feature>
<evidence type="ECO:0000313" key="3">
    <source>
        <dbReference type="Proteomes" id="UP001642484"/>
    </source>
</evidence>
<name>A0ABP0RDX4_9DINO</name>
<feature type="region of interest" description="Disordered" evidence="1">
    <location>
        <begin position="417"/>
        <end position="459"/>
    </location>
</feature>
<feature type="compositionally biased region" description="Basic and acidic residues" evidence="1">
    <location>
        <begin position="794"/>
        <end position="821"/>
    </location>
</feature>
<evidence type="ECO:0008006" key="4">
    <source>
        <dbReference type="Google" id="ProtNLM"/>
    </source>
</evidence>
<dbReference type="EMBL" id="CAXAMN010025862">
    <property type="protein sequence ID" value="CAK9098777.1"/>
    <property type="molecule type" value="Genomic_DNA"/>
</dbReference>
<evidence type="ECO:0000256" key="1">
    <source>
        <dbReference type="SAM" id="MobiDB-lite"/>
    </source>
</evidence>
<keyword evidence="3" id="KW-1185">Reference proteome</keyword>
<dbReference type="InterPro" id="IPR051712">
    <property type="entry name" value="ARTD-AVP"/>
</dbReference>
<feature type="region of interest" description="Disordered" evidence="1">
    <location>
        <begin position="891"/>
        <end position="922"/>
    </location>
</feature>
<proteinExistence type="predicted"/>
<feature type="compositionally biased region" description="Polar residues" evidence="1">
    <location>
        <begin position="675"/>
        <end position="688"/>
    </location>
</feature>
<feature type="compositionally biased region" description="Basic and acidic residues" evidence="1">
    <location>
        <begin position="664"/>
        <end position="673"/>
    </location>
</feature>
<dbReference type="PANTHER" id="PTHR45740:SF2">
    <property type="entry name" value="POLY [ADP-RIBOSE] POLYMERASE"/>
    <property type="match status" value="1"/>
</dbReference>
<feature type="region of interest" description="Disordered" evidence="1">
    <location>
        <begin position="346"/>
        <end position="391"/>
    </location>
</feature>
<comment type="caution">
    <text evidence="2">The sequence shown here is derived from an EMBL/GenBank/DDBJ whole genome shotgun (WGS) entry which is preliminary data.</text>
</comment>
<feature type="region of interest" description="Disordered" evidence="1">
    <location>
        <begin position="78"/>
        <end position="144"/>
    </location>
</feature>
<evidence type="ECO:0000313" key="2">
    <source>
        <dbReference type="EMBL" id="CAK9098777.1"/>
    </source>
</evidence>
<feature type="compositionally biased region" description="Low complexity" evidence="1">
    <location>
        <begin position="129"/>
        <end position="140"/>
    </location>
</feature>
<dbReference type="Gene3D" id="3.90.228.10">
    <property type="match status" value="2"/>
</dbReference>
<sequence length="1032" mass="113890">MQYSNDLFVSALPQKKAMDQAPRVYAPSWMQRPMEAVRIMPQATAPTPLPVTQLQLPMPQGVPKRKGIDIPIREMKASAASGPLGRPTGSQGVVTGAGGQVPKAELTKTPRDEEDELLFPQDLQELKGSRTPSPEPTSSRQTAKQHLAELLDLWKTTRRLEETAVGPQEKQRIEKVFFETMPSDKVKIVEVKRVMQPNLLNQFCKEEESSMAMHEGQLKTHKEFMLLHGTRWDYAPLIAENGLDPTCGHLAKGSWLGGIAEKAHSYASKGPGPETSEGDRLFALFVVAAVPDLMDGDDERSFGVWRMMSGKRMYPAYHVVYSAPMDIKRKKPLIEPRQNKATLLRKQNLEGGDKADLPSAREGRCRSSSPERREEKLLATPTTQSSSPDADMCMASWPLAAATSPALKVYQVRVVGADSPSAGSPSPGSPGGRAMSEDPSSAEDVSRTPSPEPSRGMSVAKQQLGELLEIWKTTRYSPEPIGQNETQCIEKIFFETMPADKVKIVEMKRVLQPTLLRRFVTEEQESIAKQKTERKTHKQFMLMHGTRWDYAPLILENGLDPTCGHLTKGTWLGGIAEKAHSYAAKGPGPEANQDGDRLFALFVVAAVPDLMDGDDERSFGVWRIQSGKRMYTAYHVIYSAPMDIRRKRPLIEPRKNKATMLRKQSLDGIDKIDSPSPTGSKSPRTRSASPPRGREDRLPITLGNQSHLNPDIAASSWPLCPRPVDARMASTSPALKVYQPPRASTAESSSNSPIKRRSSADVATLENRLSPGFGQTQPSLKPKPETRQPAAPKLLKEPKEPKETPKEEPKEAKADQLKDRGSLASAESWEVQLDQGWVPFRPGSKFRDDPGSSQRICHGKFWYTLAFDENGSTGKQINHCTGKVRPLRRVQGPPCAASAGSETSTERPQKHPPQPAAVARQSSTVRAQEYLQEGLSLGSAVLCLGVYEASSALLWKQVFEGSCFHVCSGHGQRSPTYVLHIKKLLWIFLQTAMQSNMVSNGRGAFESLKHFIIIGPSSRLTELGCLRCPPLD</sequence>
<dbReference type="SUPFAM" id="SSF56399">
    <property type="entry name" value="ADP-ribosylation"/>
    <property type="match status" value="2"/>
</dbReference>
<gene>
    <name evidence="2" type="ORF">CCMP2556_LOCUS46783</name>
</gene>
<feature type="region of interest" description="Disordered" evidence="1">
    <location>
        <begin position="649"/>
        <end position="714"/>
    </location>
</feature>
<feature type="region of interest" description="Disordered" evidence="1">
    <location>
        <begin position="733"/>
        <end position="824"/>
    </location>
</feature>